<evidence type="ECO:0000313" key="3">
    <source>
        <dbReference type="Proteomes" id="UP000265180"/>
    </source>
</evidence>
<name>A0A3P9KSL4_ORYLA</name>
<accession>A0A3P9KSL4</accession>
<proteinExistence type="predicted"/>
<dbReference type="InterPro" id="IPR016024">
    <property type="entry name" value="ARM-type_fold"/>
</dbReference>
<dbReference type="Ensembl" id="ENSORLT00020031749.1">
    <property type="protein sequence ID" value="ENSORLP00020011372.1"/>
    <property type="gene ID" value="ENSORLG00020012307.1"/>
</dbReference>
<sequence length="927" mass="105058">MELLKPADGRKRDVPVITQRGSTTEVSARSSELHKVISLLEDPLTASLKERHLFILKKLLNKNNNGFLLRELTGIARVLQICTEKVNEHPEYLLILCEALKLCRLPFLKERASDELDYAQDVTDFFSHLGYLMRVCDAEVRLNVIESVKSFYSCVPLNHQLDSMDNPTKPKSQTHLSKSCFSTYSLRFQQTSPGYRLQLLELSDLPRTLLLSMAALENQPALKPQLLKTLQILSNSSDANCASILHARGAETICLHMNEPDQSGQVLPLSSEILCNLLGRGNKEEVSTQLSSLDCVLSLKEAFSYILQSASQQSDLQLRNDLLMITTVVAENPNSALMESLLAQQLVHFITLPEEKSPSCVAHNLGLTYKNENFKMKKMLLNLLIPLSKDLTALQLYEDERVMLSLLMLVRPPGVLSEHQPGSRHWSSIQQEELQLQALVTLTAIAPLMLNDFMSYQGNNYLLLLLDWCVESGASYFPGQSFNAREGKRNKKTQMLHCIRVLQSVTFQGVEFVNQDLCDQGAIHQLLEILMQMEARTYEDDEVAVEIMSDIQLLLSTLCETDLHRKELFGFQGAEMAIQFLRKGSSKFYSGLGHNKLILSTVDCVWSGIVGCYHTEDYFLEKEGVFLLLDLLSTSPRCVHGVVLSTLLDLCDNPNTLPHLLSWRDGTGQTAPRLLLQLWREEEEELGVSRNRHGGIVDPQRPLLNCFQQNESDLTFSSNKASLAVMEVSENLRAKIYFIFYYLGFQELPGLSTEDYVTLSIVKRYLDFKVGEVWEEISREVRRENVWLFSDDEEALTNICKASEDTARKVVEEQNHILEQRQKEDIRKETLFYTEIKSHQKQEALMAKSWDSYVSRTSSYKVLKEVKAHRESYSESTRPKVKDEEAVNRPTKHFIGHILAVESTGAKGPAGVRVKLGRTAIKAKTAI</sequence>
<feature type="domain" description="Cilia- and flagella-associated protein 69 ARM repeats" evidence="1">
    <location>
        <begin position="32"/>
        <end position="168"/>
    </location>
</feature>
<protein>
    <recommendedName>
        <fullName evidence="1">Cilia- and flagella-associated protein 69 ARM repeats domain-containing protein</fullName>
    </recommendedName>
</protein>
<dbReference type="PANTHER" id="PTHR14716">
    <property type="entry name" value="CILIA- AND FLAGELLA-ASSOCIATED PROTEIN 69"/>
    <property type="match status" value="1"/>
</dbReference>
<evidence type="ECO:0000259" key="1">
    <source>
        <dbReference type="Pfam" id="PF21049"/>
    </source>
</evidence>
<organism evidence="2 3">
    <name type="scientific">Oryzias latipes</name>
    <name type="common">Japanese rice fish</name>
    <name type="synonym">Japanese killifish</name>
    <dbReference type="NCBI Taxonomy" id="8090"/>
    <lineage>
        <taxon>Eukaryota</taxon>
        <taxon>Metazoa</taxon>
        <taxon>Chordata</taxon>
        <taxon>Craniata</taxon>
        <taxon>Vertebrata</taxon>
        <taxon>Euteleostomi</taxon>
        <taxon>Actinopterygii</taxon>
        <taxon>Neopterygii</taxon>
        <taxon>Teleostei</taxon>
        <taxon>Neoteleostei</taxon>
        <taxon>Acanthomorphata</taxon>
        <taxon>Ovalentaria</taxon>
        <taxon>Atherinomorphae</taxon>
        <taxon>Beloniformes</taxon>
        <taxon>Adrianichthyidae</taxon>
        <taxon>Oryziinae</taxon>
        <taxon>Oryzias</taxon>
    </lineage>
</organism>
<dbReference type="InterPro" id="IPR048732">
    <property type="entry name" value="CFA69"/>
</dbReference>
<dbReference type="SUPFAM" id="SSF48371">
    <property type="entry name" value="ARM repeat"/>
    <property type="match status" value="1"/>
</dbReference>
<reference evidence="2" key="3">
    <citation type="submission" date="2025-08" db="UniProtKB">
        <authorList>
            <consortium name="Ensembl"/>
        </authorList>
    </citation>
    <scope>IDENTIFICATION</scope>
    <source>
        <strain evidence="2">HNI</strain>
    </source>
</reference>
<dbReference type="AlphaFoldDB" id="A0A3P9KSL4"/>
<dbReference type="Proteomes" id="UP000265180">
    <property type="component" value="Chromosome 11"/>
</dbReference>
<evidence type="ECO:0000313" key="2">
    <source>
        <dbReference type="Ensembl" id="ENSORLP00020011372.1"/>
    </source>
</evidence>
<reference evidence="2" key="4">
    <citation type="submission" date="2025-09" db="UniProtKB">
        <authorList>
            <consortium name="Ensembl"/>
        </authorList>
    </citation>
    <scope>IDENTIFICATION</scope>
    <source>
        <strain evidence="2">HNI</strain>
    </source>
</reference>
<reference evidence="2 3" key="2">
    <citation type="submission" date="2017-04" db="EMBL/GenBank/DDBJ databases">
        <title>CpG methylation of centromeres and impact of large insertions on vertebrate speciation.</title>
        <authorList>
            <person name="Ichikawa K."/>
            <person name="Yoshimura J."/>
            <person name="Morishita S."/>
        </authorList>
    </citation>
    <scope>NUCLEOTIDE SEQUENCE</scope>
    <source>
        <strain evidence="2 3">HNI</strain>
    </source>
</reference>
<dbReference type="InterPro" id="IPR048733">
    <property type="entry name" value="CFA69_ARM_dom"/>
</dbReference>
<dbReference type="PANTHER" id="PTHR14716:SF0">
    <property type="entry name" value="CILIA- AND FLAGELLA-ASSOCIATED PROTEIN 69"/>
    <property type="match status" value="1"/>
</dbReference>
<feature type="domain" description="Cilia- and flagella-associated protein 69 ARM repeats" evidence="1">
    <location>
        <begin position="186"/>
        <end position="777"/>
    </location>
</feature>
<reference key="1">
    <citation type="journal article" date="2007" name="Nature">
        <title>The medaka draft genome and insights into vertebrate genome evolution.</title>
        <authorList>
            <person name="Kasahara M."/>
            <person name="Naruse K."/>
            <person name="Sasaki S."/>
            <person name="Nakatani Y."/>
            <person name="Qu W."/>
            <person name="Ahsan B."/>
            <person name="Yamada T."/>
            <person name="Nagayasu Y."/>
            <person name="Doi K."/>
            <person name="Kasai Y."/>
            <person name="Jindo T."/>
            <person name="Kobayashi D."/>
            <person name="Shimada A."/>
            <person name="Toyoda A."/>
            <person name="Kuroki Y."/>
            <person name="Fujiyama A."/>
            <person name="Sasaki T."/>
            <person name="Shimizu A."/>
            <person name="Asakawa S."/>
            <person name="Shimizu N."/>
            <person name="Hashimoto S."/>
            <person name="Yang J."/>
            <person name="Lee Y."/>
            <person name="Matsushima K."/>
            <person name="Sugano S."/>
            <person name="Sakaizumi M."/>
            <person name="Narita T."/>
            <person name="Ohishi K."/>
            <person name="Haga S."/>
            <person name="Ohta F."/>
            <person name="Nomoto H."/>
            <person name="Nogata K."/>
            <person name="Morishita T."/>
            <person name="Endo T."/>
            <person name="Shin-I T."/>
            <person name="Takeda H."/>
            <person name="Morishita S."/>
            <person name="Kohara Y."/>
        </authorList>
    </citation>
    <scope>NUCLEOTIDE SEQUENCE [LARGE SCALE GENOMIC DNA]</scope>
    <source>
        <strain>Hd-rR</strain>
    </source>
</reference>
<dbReference type="Pfam" id="PF21049">
    <property type="entry name" value="CFA69_ARM_rpt"/>
    <property type="match status" value="2"/>
</dbReference>